<proteinExistence type="predicted"/>
<dbReference type="InterPro" id="IPR046347">
    <property type="entry name" value="bZIP_sf"/>
</dbReference>
<feature type="region of interest" description="Disordered" evidence="2">
    <location>
        <begin position="1"/>
        <end position="41"/>
    </location>
</feature>
<dbReference type="EMBL" id="CALLCH030000016">
    <property type="protein sequence ID" value="CAI4217471.1"/>
    <property type="molecule type" value="Genomic_DNA"/>
</dbReference>
<feature type="compositionally biased region" description="Polar residues" evidence="2">
    <location>
        <begin position="1"/>
        <end position="12"/>
    </location>
</feature>
<reference evidence="4" key="1">
    <citation type="submission" date="2022-11" db="EMBL/GenBank/DDBJ databases">
        <authorList>
            <person name="Scott C."/>
            <person name="Bruce N."/>
        </authorList>
    </citation>
    <scope>NUCLEOTIDE SEQUENCE</scope>
</reference>
<comment type="caution">
    <text evidence="4">The sequence shown here is derived from an EMBL/GenBank/DDBJ whole genome shotgun (WGS) entry which is preliminary data.</text>
</comment>
<dbReference type="PANTHER" id="PTHR40618">
    <property type="entry name" value="B-ZIP TRANSCRIPTION FACTOR (EUROFUNG)-RELATED"/>
    <property type="match status" value="1"/>
</dbReference>
<sequence>MSHHSSTGQRSPPYTGADDSFPNTTHTNSTTNQRDPADRRRTQIRLAQRAYRNRKETAIQTLEKKVNVLQDTNEEMSKAFMNLYDTALSHGLLSAAPEFGRQLQATTEKFVALARKMSDDASSRDGDQALENESDGLAGSVVAHLGINISRGSGVHGDSGGKWRGDECRLEQKGSDSNRTASTLEARGEASSQRNDPSVPFGYQFPNKSSGARSGVEKFSGNASYPFAAAPLPPFRVFPVPSSYSYLERTFGRRIQRATLEQALVLLNMPSPPRIYAAVFGFCLLFQSREKIIQRVTDCISRHNRQTLDNWKFPFFHLGGAGSFFNLVSRSADSSDVPTTDSGSTSGDSTSASASASASTRAGAPSSSDLAAPLLGNQDTQGPHKPSPDANFAMGPFDALVEETRDIRMDERMRMTVPGFQDFVTVNIDPDDFSLDSIRGTTQQTPEGFNYFPSNNQTEADNVPSDDVPMTTLFQNDTILDSILAPQTSVSLSDPLFFHDFVDPFAPDTGNVSIPLSWTPQPKAPKTKQRVSLNVEKFVVG</sequence>
<feature type="compositionally biased region" description="Polar residues" evidence="2">
    <location>
        <begin position="21"/>
        <end position="34"/>
    </location>
</feature>
<evidence type="ECO:0000256" key="2">
    <source>
        <dbReference type="SAM" id="MobiDB-lite"/>
    </source>
</evidence>
<feature type="domain" description="BZIP" evidence="3">
    <location>
        <begin position="39"/>
        <end position="85"/>
    </location>
</feature>
<feature type="compositionally biased region" description="Low complexity" evidence="2">
    <location>
        <begin position="335"/>
        <end position="368"/>
    </location>
</feature>
<dbReference type="AlphaFoldDB" id="A0A9P1H8K8"/>
<protein>
    <recommendedName>
        <fullName evidence="3">BZIP domain-containing protein</fullName>
    </recommendedName>
</protein>
<dbReference type="SUPFAM" id="SSF57959">
    <property type="entry name" value="Leucine zipper domain"/>
    <property type="match status" value="1"/>
</dbReference>
<organism evidence="4 5">
    <name type="scientific">Parascedosporium putredinis</name>
    <dbReference type="NCBI Taxonomy" id="1442378"/>
    <lineage>
        <taxon>Eukaryota</taxon>
        <taxon>Fungi</taxon>
        <taxon>Dikarya</taxon>
        <taxon>Ascomycota</taxon>
        <taxon>Pezizomycotina</taxon>
        <taxon>Sordariomycetes</taxon>
        <taxon>Hypocreomycetidae</taxon>
        <taxon>Microascales</taxon>
        <taxon>Microascaceae</taxon>
        <taxon>Parascedosporium</taxon>
    </lineage>
</organism>
<evidence type="ECO:0000259" key="3">
    <source>
        <dbReference type="Pfam" id="PF00170"/>
    </source>
</evidence>
<keyword evidence="1" id="KW-0175">Coiled coil</keyword>
<dbReference type="Pfam" id="PF00170">
    <property type="entry name" value="bZIP_1"/>
    <property type="match status" value="1"/>
</dbReference>
<dbReference type="PANTHER" id="PTHR40618:SF1">
    <property type="entry name" value="B-ZIP TRANSCRIPTION FACTOR (EUROFUNG)"/>
    <property type="match status" value="1"/>
</dbReference>
<dbReference type="GO" id="GO:0003700">
    <property type="term" value="F:DNA-binding transcription factor activity"/>
    <property type="evidence" value="ECO:0007669"/>
    <property type="project" value="InterPro"/>
</dbReference>
<evidence type="ECO:0000313" key="4">
    <source>
        <dbReference type="EMBL" id="CAI4217471.1"/>
    </source>
</evidence>
<dbReference type="Proteomes" id="UP000838763">
    <property type="component" value="Unassembled WGS sequence"/>
</dbReference>
<evidence type="ECO:0000256" key="1">
    <source>
        <dbReference type="SAM" id="Coils"/>
    </source>
</evidence>
<dbReference type="InterPro" id="IPR004827">
    <property type="entry name" value="bZIP"/>
</dbReference>
<feature type="coiled-coil region" evidence="1">
    <location>
        <begin position="52"/>
        <end position="79"/>
    </location>
</feature>
<name>A0A9P1H8K8_9PEZI</name>
<feature type="region of interest" description="Disordered" evidence="2">
    <location>
        <begin position="335"/>
        <end position="394"/>
    </location>
</feature>
<accession>A0A9P1H8K8</accession>
<gene>
    <name evidence="4" type="ORF">PPNO1_LOCUS7078</name>
</gene>
<keyword evidence="5" id="KW-1185">Reference proteome</keyword>
<evidence type="ECO:0000313" key="5">
    <source>
        <dbReference type="Proteomes" id="UP000838763"/>
    </source>
</evidence>
<feature type="region of interest" description="Disordered" evidence="2">
    <location>
        <begin position="153"/>
        <end position="206"/>
    </location>
</feature>
<dbReference type="CDD" id="cd14688">
    <property type="entry name" value="bZIP_YAP"/>
    <property type="match status" value="1"/>
</dbReference>
<feature type="compositionally biased region" description="Basic and acidic residues" evidence="2">
    <location>
        <begin position="159"/>
        <end position="176"/>
    </location>
</feature>
<dbReference type="OrthoDB" id="3555317at2759"/>
<dbReference type="Gene3D" id="1.20.5.170">
    <property type="match status" value="1"/>
</dbReference>